<sequence>MDKFPISPRELCEYTDEKVVRVDDRLYVPISTTNSLFDAFFFQVVGPSVIVWVLQISINVHEGPGSSRGYCKLGKIKEIADKAIGPRGQVEFRYVLVEPKLNDPDSITYSLPQNTAAANWISGKVYLQLLAVAPHERDKVCDEMRDPWATDVEDEDAD</sequence>
<reference evidence="1 2" key="1">
    <citation type="journal article" date="2019" name="Nat. Ecol. Evol.">
        <title>Megaphylogeny resolves global patterns of mushroom evolution.</title>
        <authorList>
            <person name="Varga T."/>
            <person name="Krizsan K."/>
            <person name="Foldi C."/>
            <person name="Dima B."/>
            <person name="Sanchez-Garcia M."/>
            <person name="Sanchez-Ramirez S."/>
            <person name="Szollosi G.J."/>
            <person name="Szarkandi J.G."/>
            <person name="Papp V."/>
            <person name="Albert L."/>
            <person name="Andreopoulos W."/>
            <person name="Angelini C."/>
            <person name="Antonin V."/>
            <person name="Barry K.W."/>
            <person name="Bougher N.L."/>
            <person name="Buchanan P."/>
            <person name="Buyck B."/>
            <person name="Bense V."/>
            <person name="Catcheside P."/>
            <person name="Chovatia M."/>
            <person name="Cooper J."/>
            <person name="Damon W."/>
            <person name="Desjardin D."/>
            <person name="Finy P."/>
            <person name="Geml J."/>
            <person name="Haridas S."/>
            <person name="Hughes K."/>
            <person name="Justo A."/>
            <person name="Karasinski D."/>
            <person name="Kautmanova I."/>
            <person name="Kiss B."/>
            <person name="Kocsube S."/>
            <person name="Kotiranta H."/>
            <person name="LaButti K.M."/>
            <person name="Lechner B.E."/>
            <person name="Liimatainen K."/>
            <person name="Lipzen A."/>
            <person name="Lukacs Z."/>
            <person name="Mihaltcheva S."/>
            <person name="Morgado L.N."/>
            <person name="Niskanen T."/>
            <person name="Noordeloos M.E."/>
            <person name="Ohm R.A."/>
            <person name="Ortiz-Santana B."/>
            <person name="Ovrebo C."/>
            <person name="Racz N."/>
            <person name="Riley R."/>
            <person name="Savchenko A."/>
            <person name="Shiryaev A."/>
            <person name="Soop K."/>
            <person name="Spirin V."/>
            <person name="Szebenyi C."/>
            <person name="Tomsovsky M."/>
            <person name="Tulloss R.E."/>
            <person name="Uehling J."/>
            <person name="Grigoriev I.V."/>
            <person name="Vagvolgyi C."/>
            <person name="Papp T."/>
            <person name="Martin F.M."/>
            <person name="Miettinen O."/>
            <person name="Hibbett D.S."/>
            <person name="Nagy L.G."/>
        </authorList>
    </citation>
    <scope>NUCLEOTIDE SEQUENCE [LARGE SCALE GENOMIC DNA]</scope>
    <source>
        <strain evidence="1 2">CBS 962.96</strain>
    </source>
</reference>
<dbReference type="AlphaFoldDB" id="A0A4S8M1G0"/>
<evidence type="ECO:0000313" key="2">
    <source>
        <dbReference type="Proteomes" id="UP000297245"/>
    </source>
</evidence>
<gene>
    <name evidence="1" type="ORF">K435DRAFT_112268</name>
</gene>
<organism evidence="1 2">
    <name type="scientific">Dendrothele bispora (strain CBS 962.96)</name>
    <dbReference type="NCBI Taxonomy" id="1314807"/>
    <lineage>
        <taxon>Eukaryota</taxon>
        <taxon>Fungi</taxon>
        <taxon>Dikarya</taxon>
        <taxon>Basidiomycota</taxon>
        <taxon>Agaricomycotina</taxon>
        <taxon>Agaricomycetes</taxon>
        <taxon>Agaricomycetidae</taxon>
        <taxon>Agaricales</taxon>
        <taxon>Agaricales incertae sedis</taxon>
        <taxon>Dendrothele</taxon>
    </lineage>
</organism>
<dbReference type="Proteomes" id="UP000297245">
    <property type="component" value="Unassembled WGS sequence"/>
</dbReference>
<keyword evidence="2" id="KW-1185">Reference proteome</keyword>
<dbReference type="EMBL" id="ML179189">
    <property type="protein sequence ID" value="THU95906.1"/>
    <property type="molecule type" value="Genomic_DNA"/>
</dbReference>
<proteinExistence type="predicted"/>
<evidence type="ECO:0000313" key="1">
    <source>
        <dbReference type="EMBL" id="THU95906.1"/>
    </source>
</evidence>
<accession>A0A4S8M1G0</accession>
<protein>
    <submittedName>
        <fullName evidence="1">Uncharacterized protein</fullName>
    </submittedName>
</protein>
<name>A0A4S8M1G0_DENBC</name>